<evidence type="ECO:0000256" key="13">
    <source>
        <dbReference type="ARBA" id="ARBA00033211"/>
    </source>
</evidence>
<accession>A0A8J4FFZ0</accession>
<keyword evidence="10" id="KW-0793">Thylakoid</keyword>
<comment type="subcellular location">
    <subcellularLocation>
        <location evidence="2">Plastid</location>
        <location evidence="2">Chloroplast thylakoid lumen</location>
    </subcellularLocation>
</comment>
<feature type="non-terminal residue" evidence="16">
    <location>
        <position position="1"/>
    </location>
</feature>
<sequence length="194" mass="20639">HGRLRVSVGISSYCYTHRAQRLQLYIIMALTTVLSSGARTASAVAPAAKPAQRALYAAGTQRRMRTITAASAQHKSDPAAWRVPGASILSAAVIVLTVAPSSQAADLALGAQVFNGNCAACHQGGRNTVIAEKTLDKAALEQYLDGGFNIEAIIYQVENGKGAMPAWADRLSEEEIQSVAAYVYKQASEGLWKY</sequence>
<dbReference type="PRINTS" id="PR00605">
    <property type="entry name" value="CYTCHROMECIC"/>
</dbReference>
<dbReference type="EMBL" id="BNCP01000004">
    <property type="protein sequence ID" value="GIL73107.1"/>
    <property type="molecule type" value="Genomic_DNA"/>
</dbReference>
<name>A0A8J4FFZ0_9CHLO</name>
<dbReference type="AlphaFoldDB" id="A0A8J4FFZ0"/>
<dbReference type="InterPro" id="IPR036909">
    <property type="entry name" value="Cyt_c-like_dom_sf"/>
</dbReference>
<dbReference type="Proteomes" id="UP000747110">
    <property type="component" value="Unassembled WGS sequence"/>
</dbReference>
<evidence type="ECO:0000256" key="8">
    <source>
        <dbReference type="ARBA" id="ARBA00022982"/>
    </source>
</evidence>
<protein>
    <recommendedName>
        <fullName evidence="13">Cytochrome c-553</fullName>
    </recommendedName>
    <alternativeName>
        <fullName evidence="12">Cytochrome c553</fullName>
    </alternativeName>
    <alternativeName>
        <fullName evidence="11">Soluble cytochrome f</fullName>
    </alternativeName>
</protein>
<evidence type="ECO:0000256" key="1">
    <source>
        <dbReference type="ARBA" id="ARBA00002347"/>
    </source>
</evidence>
<evidence type="ECO:0000256" key="7">
    <source>
        <dbReference type="ARBA" id="ARBA00022723"/>
    </source>
</evidence>
<keyword evidence="9 14" id="KW-0408">Iron</keyword>
<comment type="similarity">
    <text evidence="3">Belongs to the cytochrome c family. PetJ subfamily.</text>
</comment>
<evidence type="ECO:0000313" key="17">
    <source>
        <dbReference type="Proteomes" id="UP000747110"/>
    </source>
</evidence>
<proteinExistence type="inferred from homology"/>
<dbReference type="PANTHER" id="PTHR34688">
    <property type="entry name" value="CYTOCHROME C6, CHLOROPLASTIC"/>
    <property type="match status" value="1"/>
</dbReference>
<keyword evidence="4" id="KW-0813">Transport</keyword>
<keyword evidence="17" id="KW-1185">Reference proteome</keyword>
<keyword evidence="5" id="KW-0602">Photosynthesis</keyword>
<keyword evidence="8" id="KW-0249">Electron transport</keyword>
<organism evidence="16 17">
    <name type="scientific">Volvox reticuliferus</name>
    <dbReference type="NCBI Taxonomy" id="1737510"/>
    <lineage>
        <taxon>Eukaryota</taxon>
        <taxon>Viridiplantae</taxon>
        <taxon>Chlorophyta</taxon>
        <taxon>core chlorophytes</taxon>
        <taxon>Chlorophyceae</taxon>
        <taxon>CS clade</taxon>
        <taxon>Chlamydomonadales</taxon>
        <taxon>Volvocaceae</taxon>
        <taxon>Volvox</taxon>
    </lineage>
</organism>
<feature type="domain" description="Cytochrome c" evidence="15">
    <location>
        <begin position="105"/>
        <end position="187"/>
    </location>
</feature>
<dbReference type="GO" id="GO:0020037">
    <property type="term" value="F:heme binding"/>
    <property type="evidence" value="ECO:0007669"/>
    <property type="project" value="InterPro"/>
</dbReference>
<keyword evidence="6 14" id="KW-0349">Heme</keyword>
<evidence type="ECO:0000259" key="15">
    <source>
        <dbReference type="PROSITE" id="PS51007"/>
    </source>
</evidence>
<dbReference type="GO" id="GO:0015979">
    <property type="term" value="P:photosynthesis"/>
    <property type="evidence" value="ECO:0007669"/>
    <property type="project" value="UniProtKB-KW"/>
</dbReference>
<dbReference type="FunFam" id="1.10.760.10:FF:000038">
    <property type="entry name" value="Cytochrome c6"/>
    <property type="match status" value="1"/>
</dbReference>
<comment type="function">
    <text evidence="1">Functions as an electron carrier between membrane-bound cytochrome b6-f and photosystem I in oxygenic photosynthesis.</text>
</comment>
<gene>
    <name evidence="16" type="ORF">Vretifemale_3320</name>
</gene>
<dbReference type="InterPro" id="IPR008168">
    <property type="entry name" value="Cyt_C_IC"/>
</dbReference>
<dbReference type="GO" id="GO:0005506">
    <property type="term" value="F:iron ion binding"/>
    <property type="evidence" value="ECO:0007669"/>
    <property type="project" value="InterPro"/>
</dbReference>
<evidence type="ECO:0000256" key="12">
    <source>
        <dbReference type="ARBA" id="ARBA00031247"/>
    </source>
</evidence>
<dbReference type="InterPro" id="IPR009056">
    <property type="entry name" value="Cyt_c-like_dom"/>
</dbReference>
<evidence type="ECO:0000256" key="5">
    <source>
        <dbReference type="ARBA" id="ARBA00022531"/>
    </source>
</evidence>
<dbReference type="OrthoDB" id="1930491at2759"/>
<reference evidence="16" key="1">
    <citation type="journal article" date="2021" name="Proc. Natl. Acad. Sci. U.S.A.">
        <title>Three genomes in the algal genus Volvox reveal the fate of a haploid sex-determining region after a transition to homothallism.</title>
        <authorList>
            <person name="Yamamoto K."/>
            <person name="Hamaji T."/>
            <person name="Kawai-Toyooka H."/>
            <person name="Matsuzaki R."/>
            <person name="Takahashi F."/>
            <person name="Nishimura Y."/>
            <person name="Kawachi M."/>
            <person name="Noguchi H."/>
            <person name="Minakuchi Y."/>
            <person name="Umen J.G."/>
            <person name="Toyoda A."/>
            <person name="Nozaki H."/>
        </authorList>
    </citation>
    <scope>NUCLEOTIDE SEQUENCE</scope>
    <source>
        <strain evidence="16">NIES-3786</strain>
    </source>
</reference>
<dbReference type="GO" id="GO:0009055">
    <property type="term" value="F:electron transfer activity"/>
    <property type="evidence" value="ECO:0007669"/>
    <property type="project" value="InterPro"/>
</dbReference>
<dbReference type="PROSITE" id="PS51009">
    <property type="entry name" value="CYTCII"/>
    <property type="match status" value="1"/>
</dbReference>
<evidence type="ECO:0000256" key="3">
    <source>
        <dbReference type="ARBA" id="ARBA00009650"/>
    </source>
</evidence>
<evidence type="ECO:0000256" key="14">
    <source>
        <dbReference type="PROSITE-ProRule" id="PRU00433"/>
    </source>
</evidence>
<evidence type="ECO:0000256" key="2">
    <source>
        <dbReference type="ARBA" id="ARBA00004456"/>
    </source>
</evidence>
<evidence type="ECO:0000256" key="10">
    <source>
        <dbReference type="ARBA" id="ARBA00023078"/>
    </source>
</evidence>
<dbReference type="PANTHER" id="PTHR34688:SF2">
    <property type="entry name" value="CYTOCHROME C6, CHLOROPLASTIC"/>
    <property type="match status" value="1"/>
</dbReference>
<dbReference type="Gene3D" id="1.10.760.10">
    <property type="entry name" value="Cytochrome c-like domain"/>
    <property type="match status" value="1"/>
</dbReference>
<evidence type="ECO:0000313" key="16">
    <source>
        <dbReference type="EMBL" id="GIL73107.1"/>
    </source>
</evidence>
<evidence type="ECO:0000256" key="4">
    <source>
        <dbReference type="ARBA" id="ARBA00022448"/>
    </source>
</evidence>
<comment type="caution">
    <text evidence="16">The sequence shown here is derived from an EMBL/GenBank/DDBJ whole genome shotgun (WGS) entry which is preliminary data.</text>
</comment>
<dbReference type="Pfam" id="PF13442">
    <property type="entry name" value="Cytochrome_CBB3"/>
    <property type="match status" value="1"/>
</dbReference>
<keyword evidence="7 14" id="KW-0479">Metal-binding</keyword>
<evidence type="ECO:0000256" key="11">
    <source>
        <dbReference type="ARBA" id="ARBA00030448"/>
    </source>
</evidence>
<dbReference type="InterPro" id="IPR023655">
    <property type="entry name" value="Cyt_C6"/>
</dbReference>
<dbReference type="SUPFAM" id="SSF46626">
    <property type="entry name" value="Cytochrome c"/>
    <property type="match status" value="1"/>
</dbReference>
<evidence type="ECO:0000256" key="9">
    <source>
        <dbReference type="ARBA" id="ARBA00023004"/>
    </source>
</evidence>
<dbReference type="InterPro" id="IPR002321">
    <property type="entry name" value="Cyt_c_II"/>
</dbReference>
<evidence type="ECO:0000256" key="6">
    <source>
        <dbReference type="ARBA" id="ARBA00022617"/>
    </source>
</evidence>
<dbReference type="GO" id="GO:0009543">
    <property type="term" value="C:chloroplast thylakoid lumen"/>
    <property type="evidence" value="ECO:0007669"/>
    <property type="project" value="UniProtKB-SubCell"/>
</dbReference>
<dbReference type="HAMAP" id="MF_00594">
    <property type="entry name" value="Cytc_PetJ"/>
    <property type="match status" value="1"/>
</dbReference>
<dbReference type="PROSITE" id="PS51007">
    <property type="entry name" value="CYTC"/>
    <property type="match status" value="1"/>
</dbReference>